<dbReference type="EMBL" id="JBGMDY010000010">
    <property type="protein sequence ID" value="KAL2320082.1"/>
    <property type="molecule type" value="Genomic_DNA"/>
</dbReference>
<feature type="region of interest" description="Disordered" evidence="1">
    <location>
        <begin position="94"/>
        <end position="117"/>
    </location>
</feature>
<sequence length="337" mass="37318">MVDDTTSSSLLFAIVNQNMFHIVDGSAKPPPQFVQKTFATKTLSPDTARDVWNALHTTYSSRSKAHMIMRAILSYVGYYGGILCAMKVTLNPRSKTGGKTQGNSNENSLGPREIASGAPTTGQTLDLGFGSFLQVVDFCLSFQMALESPQKEVYNSRNGQNSEIMSCRPESWRYSASFLSPPRQNEDELEQRRVGTCSMLIEEVPISPLLEFKVAMYDGFVVDMWCDSILHDTYDHERSKNGGKTQGNSKENSLGRREIASGTPMPTCGAPEVGQTLELGFGAFMKVVDFCLSFQMAPESLQRRSRTRDIAKIVRIYHADPRVGAIAPAFCRPRARP</sequence>
<protein>
    <submittedName>
        <fullName evidence="2">Uncharacterized protein</fullName>
    </submittedName>
</protein>
<name>A0ABD1L982_9FABA</name>
<comment type="caution">
    <text evidence="2">The sequence shown here is derived from an EMBL/GenBank/DDBJ whole genome shotgun (WGS) entry which is preliminary data.</text>
</comment>
<evidence type="ECO:0000313" key="3">
    <source>
        <dbReference type="Proteomes" id="UP001603857"/>
    </source>
</evidence>
<evidence type="ECO:0000256" key="1">
    <source>
        <dbReference type="SAM" id="MobiDB-lite"/>
    </source>
</evidence>
<organism evidence="2 3">
    <name type="scientific">Flemingia macrophylla</name>
    <dbReference type="NCBI Taxonomy" id="520843"/>
    <lineage>
        <taxon>Eukaryota</taxon>
        <taxon>Viridiplantae</taxon>
        <taxon>Streptophyta</taxon>
        <taxon>Embryophyta</taxon>
        <taxon>Tracheophyta</taxon>
        <taxon>Spermatophyta</taxon>
        <taxon>Magnoliopsida</taxon>
        <taxon>eudicotyledons</taxon>
        <taxon>Gunneridae</taxon>
        <taxon>Pentapetalae</taxon>
        <taxon>rosids</taxon>
        <taxon>fabids</taxon>
        <taxon>Fabales</taxon>
        <taxon>Fabaceae</taxon>
        <taxon>Papilionoideae</taxon>
        <taxon>50 kb inversion clade</taxon>
        <taxon>NPAAA clade</taxon>
        <taxon>indigoferoid/millettioid clade</taxon>
        <taxon>Phaseoleae</taxon>
        <taxon>Flemingia</taxon>
    </lineage>
</organism>
<dbReference type="Proteomes" id="UP001603857">
    <property type="component" value="Unassembled WGS sequence"/>
</dbReference>
<dbReference type="AlphaFoldDB" id="A0ABD1L982"/>
<accession>A0ABD1L982</accession>
<reference evidence="2 3" key="1">
    <citation type="submission" date="2024-08" db="EMBL/GenBank/DDBJ databases">
        <title>Insights into the chromosomal genome structure of Flemingia macrophylla.</title>
        <authorList>
            <person name="Ding Y."/>
            <person name="Zhao Y."/>
            <person name="Bi W."/>
            <person name="Wu M."/>
            <person name="Zhao G."/>
            <person name="Gong Y."/>
            <person name="Li W."/>
            <person name="Zhang P."/>
        </authorList>
    </citation>
    <scope>NUCLEOTIDE SEQUENCE [LARGE SCALE GENOMIC DNA]</scope>
    <source>
        <strain evidence="2">DYQJB</strain>
        <tissue evidence="2">Leaf</tissue>
    </source>
</reference>
<gene>
    <name evidence="2" type="ORF">Fmac_029051</name>
</gene>
<feature type="compositionally biased region" description="Polar residues" evidence="1">
    <location>
        <begin position="242"/>
        <end position="252"/>
    </location>
</feature>
<keyword evidence="3" id="KW-1185">Reference proteome</keyword>
<feature type="compositionally biased region" description="Polar residues" evidence="1">
    <location>
        <begin position="94"/>
        <end position="108"/>
    </location>
</feature>
<evidence type="ECO:0000313" key="2">
    <source>
        <dbReference type="EMBL" id="KAL2320082.1"/>
    </source>
</evidence>
<proteinExistence type="predicted"/>
<feature type="region of interest" description="Disordered" evidence="1">
    <location>
        <begin position="236"/>
        <end position="268"/>
    </location>
</feature>